<dbReference type="EMBL" id="UINC01168692">
    <property type="protein sequence ID" value="SVD71848.1"/>
    <property type="molecule type" value="Genomic_DNA"/>
</dbReference>
<organism evidence="1">
    <name type="scientific">marine metagenome</name>
    <dbReference type="NCBI Taxonomy" id="408172"/>
    <lineage>
        <taxon>unclassified sequences</taxon>
        <taxon>metagenomes</taxon>
        <taxon>ecological metagenomes</taxon>
    </lineage>
</organism>
<sequence length="38" mass="4092">GMNRTNGSIDSSISATNFEESLARIELLAIIKPNSPDE</sequence>
<protein>
    <submittedName>
        <fullName evidence="1">Uncharacterized protein</fullName>
    </submittedName>
</protein>
<feature type="non-terminal residue" evidence="1">
    <location>
        <position position="1"/>
    </location>
</feature>
<reference evidence="1" key="1">
    <citation type="submission" date="2018-05" db="EMBL/GenBank/DDBJ databases">
        <authorList>
            <person name="Lanie J.A."/>
            <person name="Ng W.-L."/>
            <person name="Kazmierczak K.M."/>
            <person name="Andrzejewski T.M."/>
            <person name="Davidsen T.M."/>
            <person name="Wayne K.J."/>
            <person name="Tettelin H."/>
            <person name="Glass J.I."/>
            <person name="Rusch D."/>
            <person name="Podicherti R."/>
            <person name="Tsui H.-C.T."/>
            <person name="Winkler M.E."/>
        </authorList>
    </citation>
    <scope>NUCLEOTIDE SEQUENCE</scope>
</reference>
<proteinExistence type="predicted"/>
<name>A0A382XNE4_9ZZZZ</name>
<accession>A0A382XNE4</accession>
<evidence type="ECO:0000313" key="1">
    <source>
        <dbReference type="EMBL" id="SVD71848.1"/>
    </source>
</evidence>
<dbReference type="AlphaFoldDB" id="A0A382XNE4"/>
<gene>
    <name evidence="1" type="ORF">METZ01_LOCUS424702</name>
</gene>